<reference evidence="1 2" key="1">
    <citation type="journal article" date="2016" name="Nat. Commun.">
        <title>Extremotolerant tardigrade genome and improved radiotolerance of human cultured cells by tardigrade-unique protein.</title>
        <authorList>
            <person name="Hashimoto T."/>
            <person name="Horikawa D.D."/>
            <person name="Saito Y."/>
            <person name="Kuwahara H."/>
            <person name="Kozuka-Hata H."/>
            <person name="Shin-I T."/>
            <person name="Minakuchi Y."/>
            <person name="Ohishi K."/>
            <person name="Motoyama A."/>
            <person name="Aizu T."/>
            <person name="Enomoto A."/>
            <person name="Kondo K."/>
            <person name="Tanaka S."/>
            <person name="Hara Y."/>
            <person name="Koshikawa S."/>
            <person name="Sagara H."/>
            <person name="Miura T."/>
            <person name="Yokobori S."/>
            <person name="Miyagawa K."/>
            <person name="Suzuki Y."/>
            <person name="Kubo T."/>
            <person name="Oyama M."/>
            <person name="Kohara Y."/>
            <person name="Fujiyama A."/>
            <person name="Arakawa K."/>
            <person name="Katayama T."/>
            <person name="Toyoda A."/>
            <person name="Kunieda T."/>
        </authorList>
    </citation>
    <scope>NUCLEOTIDE SEQUENCE [LARGE SCALE GENOMIC DNA]</scope>
    <source>
        <strain evidence="1 2">YOKOZUNA-1</strain>
    </source>
</reference>
<dbReference type="EMBL" id="BDGG01000013">
    <property type="protein sequence ID" value="GAV06422.1"/>
    <property type="molecule type" value="Genomic_DNA"/>
</dbReference>
<dbReference type="Gene3D" id="3.40.50.1240">
    <property type="entry name" value="Phosphoglycerate mutase-like"/>
    <property type="match status" value="1"/>
</dbReference>
<protein>
    <recommendedName>
        <fullName evidence="3">Acid phosphatase</fullName>
    </recommendedName>
</protein>
<gene>
    <name evidence="1" type="primary">RvY_16421-1</name>
    <name evidence="1" type="synonym">RvY_16421.1</name>
    <name evidence="1" type="ORF">RvY_16421</name>
</gene>
<dbReference type="GO" id="GO:0016791">
    <property type="term" value="F:phosphatase activity"/>
    <property type="evidence" value="ECO:0007669"/>
    <property type="project" value="UniProtKB-ARBA"/>
</dbReference>
<organism evidence="1 2">
    <name type="scientific">Ramazzottius varieornatus</name>
    <name type="common">Water bear</name>
    <name type="synonym">Tardigrade</name>
    <dbReference type="NCBI Taxonomy" id="947166"/>
    <lineage>
        <taxon>Eukaryota</taxon>
        <taxon>Metazoa</taxon>
        <taxon>Ecdysozoa</taxon>
        <taxon>Tardigrada</taxon>
        <taxon>Eutardigrada</taxon>
        <taxon>Parachela</taxon>
        <taxon>Hypsibioidea</taxon>
        <taxon>Ramazzottiidae</taxon>
        <taxon>Ramazzottius</taxon>
    </lineage>
</organism>
<comment type="caution">
    <text evidence="1">The sequence shown here is derived from an EMBL/GenBank/DDBJ whole genome shotgun (WGS) entry which is preliminary data.</text>
</comment>
<sequence>MGLRTVYTAVAIAILFLAGIAALETVTDLKFLVVVSRHGYRATAYTYKTDSYGESIWLGGFSSLTGRGTFQHYTLGQYLGQRYKGYIDPQKAVKEV</sequence>
<dbReference type="AlphaFoldDB" id="A0A1D1VYD0"/>
<proteinExistence type="predicted"/>
<dbReference type="SUPFAM" id="SSF53254">
    <property type="entry name" value="Phosphoglycerate mutase-like"/>
    <property type="match status" value="1"/>
</dbReference>
<name>A0A1D1VYD0_RAMVA</name>
<evidence type="ECO:0000313" key="1">
    <source>
        <dbReference type="EMBL" id="GAV06422.1"/>
    </source>
</evidence>
<dbReference type="InterPro" id="IPR029033">
    <property type="entry name" value="His_PPase_superfam"/>
</dbReference>
<dbReference type="STRING" id="947166.A0A1D1VYD0"/>
<dbReference type="OrthoDB" id="258392at2759"/>
<evidence type="ECO:0000313" key="2">
    <source>
        <dbReference type="Proteomes" id="UP000186922"/>
    </source>
</evidence>
<dbReference type="Proteomes" id="UP000186922">
    <property type="component" value="Unassembled WGS sequence"/>
</dbReference>
<accession>A0A1D1VYD0</accession>
<evidence type="ECO:0008006" key="3">
    <source>
        <dbReference type="Google" id="ProtNLM"/>
    </source>
</evidence>
<keyword evidence="2" id="KW-1185">Reference proteome</keyword>